<organism evidence="1 2">
    <name type="scientific">Spiromyces aspiralis</name>
    <dbReference type="NCBI Taxonomy" id="68401"/>
    <lineage>
        <taxon>Eukaryota</taxon>
        <taxon>Fungi</taxon>
        <taxon>Fungi incertae sedis</taxon>
        <taxon>Zoopagomycota</taxon>
        <taxon>Kickxellomycotina</taxon>
        <taxon>Kickxellomycetes</taxon>
        <taxon>Kickxellales</taxon>
        <taxon>Kickxellaceae</taxon>
        <taxon>Spiromyces</taxon>
    </lineage>
</organism>
<gene>
    <name evidence="1" type="ORF">EV182_008055</name>
</gene>
<keyword evidence="2" id="KW-1185">Reference proteome</keyword>
<sequence length="122" mass="13376">MSGLNYRRLNLDQAPPPSPPSRHHQSETRRGGGGGSGQYEVTKMGDRSMALQNLLFMNPHDARTVGPYGMVENRYIFTIGSSDIVEPGTVAPNAVQRLWTEIELGDVVNIAPFDPRRASAEP</sequence>
<accession>A0ACC1H824</accession>
<dbReference type="EMBL" id="JAMZIH010009127">
    <property type="protein sequence ID" value="KAJ1670693.1"/>
    <property type="molecule type" value="Genomic_DNA"/>
</dbReference>
<reference evidence="1" key="1">
    <citation type="submission" date="2022-06" db="EMBL/GenBank/DDBJ databases">
        <title>Phylogenomic reconstructions and comparative analyses of Kickxellomycotina fungi.</title>
        <authorList>
            <person name="Reynolds N.K."/>
            <person name="Stajich J.E."/>
            <person name="Barry K."/>
            <person name="Grigoriev I.V."/>
            <person name="Crous P."/>
            <person name="Smith M.E."/>
        </authorList>
    </citation>
    <scope>NUCLEOTIDE SEQUENCE</scope>
    <source>
        <strain evidence="1">RSA 2271</strain>
    </source>
</reference>
<comment type="caution">
    <text evidence="1">The sequence shown here is derived from an EMBL/GenBank/DDBJ whole genome shotgun (WGS) entry which is preliminary data.</text>
</comment>
<protein>
    <submittedName>
        <fullName evidence="1">Uncharacterized protein</fullName>
    </submittedName>
</protein>
<evidence type="ECO:0000313" key="2">
    <source>
        <dbReference type="Proteomes" id="UP001145114"/>
    </source>
</evidence>
<dbReference type="Proteomes" id="UP001145114">
    <property type="component" value="Unassembled WGS sequence"/>
</dbReference>
<proteinExistence type="predicted"/>
<evidence type="ECO:0000313" key="1">
    <source>
        <dbReference type="EMBL" id="KAJ1670693.1"/>
    </source>
</evidence>
<feature type="non-terminal residue" evidence="1">
    <location>
        <position position="122"/>
    </location>
</feature>
<name>A0ACC1H824_9FUNG</name>